<gene>
    <name evidence="3" type="ORF">ACFFJC_12905</name>
</gene>
<keyword evidence="3" id="KW-0808">Transferase</keyword>
<dbReference type="Proteomes" id="UP001589798">
    <property type="component" value="Unassembled WGS sequence"/>
</dbReference>
<dbReference type="GO" id="GO:0008168">
    <property type="term" value="F:methyltransferase activity"/>
    <property type="evidence" value="ECO:0007669"/>
    <property type="project" value="UniProtKB-KW"/>
</dbReference>
<comment type="caution">
    <text evidence="3">The sequence shown here is derived from an EMBL/GenBank/DDBJ whole genome shotgun (WGS) entry which is preliminary data.</text>
</comment>
<feature type="short sequence motif" description="Histidine triad motif" evidence="1">
    <location>
        <begin position="88"/>
        <end position="92"/>
    </location>
</feature>
<dbReference type="EMBL" id="JBHLWK010000015">
    <property type="protein sequence ID" value="MFC0205165.1"/>
    <property type="molecule type" value="Genomic_DNA"/>
</dbReference>
<keyword evidence="4" id="KW-1185">Reference proteome</keyword>
<dbReference type="GO" id="GO:0032259">
    <property type="term" value="P:methylation"/>
    <property type="evidence" value="ECO:0007669"/>
    <property type="project" value="UniProtKB-KW"/>
</dbReference>
<dbReference type="PROSITE" id="PS51084">
    <property type="entry name" value="HIT_2"/>
    <property type="match status" value="1"/>
</dbReference>
<proteinExistence type="predicted"/>
<reference evidence="3 4" key="1">
    <citation type="submission" date="2024-09" db="EMBL/GenBank/DDBJ databases">
        <authorList>
            <person name="Sun Q."/>
            <person name="Mori K."/>
        </authorList>
    </citation>
    <scope>NUCLEOTIDE SEQUENCE [LARGE SCALE GENOMIC DNA]</scope>
    <source>
        <strain evidence="3 4">CCM 7706</strain>
    </source>
</reference>
<sequence>MNATMEKFGWPATQVAQFAHWTVLARPAQPTLGALVLAAKSDATAFGDLPAEAHAELKIVTAAIEAALGRAVGYRRLNYLMLMMVDPHVHFHVIPRYEGAREWQGREFVDCGWPKVPDLGHAVALEGSDREELVQWLKGHFDQSDGSGASTRSA</sequence>
<dbReference type="InterPro" id="IPR011146">
    <property type="entry name" value="HIT-like"/>
</dbReference>
<accession>A0ABV6CWR4</accession>
<evidence type="ECO:0000313" key="4">
    <source>
        <dbReference type="Proteomes" id="UP001589798"/>
    </source>
</evidence>
<dbReference type="RefSeq" id="WP_379487897.1">
    <property type="nucleotide sequence ID" value="NZ_JBHLWK010000015.1"/>
</dbReference>
<keyword evidence="3" id="KW-0489">Methyltransferase</keyword>
<feature type="domain" description="HIT" evidence="2">
    <location>
        <begin position="35"/>
        <end position="103"/>
    </location>
</feature>
<dbReference type="InterPro" id="IPR036265">
    <property type="entry name" value="HIT-like_sf"/>
</dbReference>
<evidence type="ECO:0000313" key="3">
    <source>
        <dbReference type="EMBL" id="MFC0205165.1"/>
    </source>
</evidence>
<dbReference type="Gene3D" id="3.30.428.10">
    <property type="entry name" value="HIT-like"/>
    <property type="match status" value="1"/>
</dbReference>
<evidence type="ECO:0000256" key="1">
    <source>
        <dbReference type="PROSITE-ProRule" id="PRU00464"/>
    </source>
</evidence>
<dbReference type="EC" id="2.1.1.-" evidence="3"/>
<evidence type="ECO:0000259" key="2">
    <source>
        <dbReference type="PROSITE" id="PS51084"/>
    </source>
</evidence>
<name>A0ABV6CWR4_9SPHN</name>
<organism evidence="3 4">
    <name type="scientific">Novosphingobium soli</name>
    <dbReference type="NCBI Taxonomy" id="574956"/>
    <lineage>
        <taxon>Bacteria</taxon>
        <taxon>Pseudomonadati</taxon>
        <taxon>Pseudomonadota</taxon>
        <taxon>Alphaproteobacteria</taxon>
        <taxon>Sphingomonadales</taxon>
        <taxon>Sphingomonadaceae</taxon>
        <taxon>Novosphingobium</taxon>
    </lineage>
</organism>
<dbReference type="SUPFAM" id="SSF54197">
    <property type="entry name" value="HIT-like"/>
    <property type="match status" value="1"/>
</dbReference>
<protein>
    <submittedName>
        <fullName evidence="3">HIT family protein</fullName>
        <ecNumber evidence="3">2.1.1.-</ecNumber>
    </submittedName>
</protein>